<dbReference type="EMBL" id="CAWYQH010000152">
    <property type="protein sequence ID" value="CAK8695759.1"/>
    <property type="molecule type" value="Genomic_DNA"/>
</dbReference>
<keyword evidence="4" id="KW-1185">Reference proteome</keyword>
<feature type="transmembrane region" description="Helical" evidence="2">
    <location>
        <begin position="115"/>
        <end position="136"/>
    </location>
</feature>
<comment type="caution">
    <text evidence="3">The sequence shown here is derived from an EMBL/GenBank/DDBJ whole genome shotgun (WGS) entry which is preliminary data.</text>
</comment>
<protein>
    <recommendedName>
        <fullName evidence="5">Vomeronasal type-1 receptor</fullName>
    </recommendedName>
</protein>
<reference evidence="3 4" key="1">
    <citation type="submission" date="2024-02" db="EMBL/GenBank/DDBJ databases">
        <authorList>
            <person name="Daric V."/>
            <person name="Darras S."/>
        </authorList>
    </citation>
    <scope>NUCLEOTIDE SEQUENCE [LARGE SCALE GENOMIC DNA]</scope>
</reference>
<accession>A0ABP0GYQ1</accession>
<feature type="transmembrane region" description="Helical" evidence="2">
    <location>
        <begin position="239"/>
        <end position="258"/>
    </location>
</feature>
<dbReference type="Proteomes" id="UP001642483">
    <property type="component" value="Unassembled WGS sequence"/>
</dbReference>
<sequence>MTALVRFINSQFTFNIGIGVGYDKECEIVSDSSFVWYSLVNFAVYIFLWLRQRIFYSNNMLNVRFGIFLKVLSFSSIVILFLSGLIAILVNTIPVNYPSSHEGCIYHESEDMGPVAWIAGIIVVIIAQSVLVWLFIYPLKQDFVQSICGCCSAEVNGKKTNNKRSRSVASIQTNKSDGESRNMVPEEKVCKRKSSNTVKCIMQRTVAFSIISVATDIILVLISSYTISSEGHRRVSTTVFDINVFLNVIFVICSFLSCKQMLFSPILNENSAPGTAQTSSDITRSS</sequence>
<evidence type="ECO:0000256" key="2">
    <source>
        <dbReference type="SAM" id="Phobius"/>
    </source>
</evidence>
<evidence type="ECO:0008006" key="5">
    <source>
        <dbReference type="Google" id="ProtNLM"/>
    </source>
</evidence>
<feature type="transmembrane region" description="Helical" evidence="2">
    <location>
        <begin position="34"/>
        <end position="50"/>
    </location>
</feature>
<organism evidence="3 4">
    <name type="scientific">Clavelina lepadiformis</name>
    <name type="common">Light-bulb sea squirt</name>
    <name type="synonym">Ascidia lepadiformis</name>
    <dbReference type="NCBI Taxonomy" id="159417"/>
    <lineage>
        <taxon>Eukaryota</taxon>
        <taxon>Metazoa</taxon>
        <taxon>Chordata</taxon>
        <taxon>Tunicata</taxon>
        <taxon>Ascidiacea</taxon>
        <taxon>Aplousobranchia</taxon>
        <taxon>Clavelinidae</taxon>
        <taxon>Clavelina</taxon>
    </lineage>
</organism>
<evidence type="ECO:0000313" key="4">
    <source>
        <dbReference type="Proteomes" id="UP001642483"/>
    </source>
</evidence>
<name>A0ABP0GYQ1_CLALP</name>
<keyword evidence="2" id="KW-0812">Transmembrane</keyword>
<evidence type="ECO:0000256" key="1">
    <source>
        <dbReference type="SAM" id="MobiDB-lite"/>
    </source>
</evidence>
<proteinExistence type="predicted"/>
<gene>
    <name evidence="3" type="ORF">CVLEPA_LOCUS28983</name>
</gene>
<keyword evidence="2" id="KW-1133">Transmembrane helix</keyword>
<feature type="transmembrane region" description="Helical" evidence="2">
    <location>
        <begin position="71"/>
        <end position="95"/>
    </location>
</feature>
<feature type="region of interest" description="Disordered" evidence="1">
    <location>
        <begin position="164"/>
        <end position="183"/>
    </location>
</feature>
<keyword evidence="2" id="KW-0472">Membrane</keyword>
<feature type="transmembrane region" description="Helical" evidence="2">
    <location>
        <begin position="206"/>
        <end position="227"/>
    </location>
</feature>
<evidence type="ECO:0000313" key="3">
    <source>
        <dbReference type="EMBL" id="CAK8695759.1"/>
    </source>
</evidence>